<dbReference type="SUPFAM" id="SSF46689">
    <property type="entry name" value="Homeodomain-like"/>
    <property type="match status" value="1"/>
</dbReference>
<evidence type="ECO:0000256" key="5">
    <source>
        <dbReference type="ARBA" id="ARBA00023125"/>
    </source>
</evidence>
<dbReference type="Proteomes" id="UP001158576">
    <property type="component" value="Chromosome 2"/>
</dbReference>
<dbReference type="PANTHER" id="PTHR45636">
    <property type="entry name" value="PAIRED BOX PROTEIN PAX-6-RELATED-RELATED"/>
    <property type="match status" value="1"/>
</dbReference>
<organism evidence="10 11">
    <name type="scientific">Oikopleura dioica</name>
    <name type="common">Tunicate</name>
    <dbReference type="NCBI Taxonomy" id="34765"/>
    <lineage>
        <taxon>Eukaryota</taxon>
        <taxon>Metazoa</taxon>
        <taxon>Chordata</taxon>
        <taxon>Tunicata</taxon>
        <taxon>Appendicularia</taxon>
        <taxon>Copelata</taxon>
        <taxon>Oikopleuridae</taxon>
        <taxon>Oikopleura</taxon>
    </lineage>
</organism>
<dbReference type="InterPro" id="IPR043565">
    <property type="entry name" value="PAX_fam"/>
</dbReference>
<evidence type="ECO:0000256" key="2">
    <source>
        <dbReference type="ARBA" id="ARBA00022473"/>
    </source>
</evidence>
<evidence type="ECO:0000256" key="3">
    <source>
        <dbReference type="ARBA" id="ARBA00022724"/>
    </source>
</evidence>
<feature type="region of interest" description="Disordered" evidence="8">
    <location>
        <begin position="81"/>
        <end position="115"/>
    </location>
</feature>
<dbReference type="Pfam" id="PF00292">
    <property type="entry name" value="PAX"/>
    <property type="match status" value="1"/>
</dbReference>
<dbReference type="SMART" id="SM00351">
    <property type="entry name" value="PAX"/>
    <property type="match status" value="1"/>
</dbReference>
<keyword evidence="6" id="KW-0804">Transcription</keyword>
<dbReference type="EMBL" id="OU015567">
    <property type="protein sequence ID" value="CAG5114026.1"/>
    <property type="molecule type" value="Genomic_DNA"/>
</dbReference>
<keyword evidence="2" id="KW-0217">Developmental protein</keyword>
<dbReference type="InterPro" id="IPR036388">
    <property type="entry name" value="WH-like_DNA-bd_sf"/>
</dbReference>
<dbReference type="PRINTS" id="PR00027">
    <property type="entry name" value="PAIREDBOX"/>
</dbReference>
<evidence type="ECO:0000256" key="7">
    <source>
        <dbReference type="ARBA" id="ARBA00023242"/>
    </source>
</evidence>
<dbReference type="PANTHER" id="PTHR45636:SF31">
    <property type="entry name" value="PAIRED BOX PROTEIN 2 HOMOLOG-RELATED"/>
    <property type="match status" value="1"/>
</dbReference>
<keyword evidence="11" id="KW-1185">Reference proteome</keyword>
<sequence>MERNNGPVANCEVRIGDSNAFPFANSNRAHNIEVSQVKILEANQAIQFDWSGNNNYTRAYNDENQQQESQTVPISVAVSEPNRGEQNRHRQSPPNGSDSSDSGSREGNGGVNQLGGMYVNGRPLPDPVRQQIVDMAQRGVRPCDIARQLRVSHGCVSKILARFYETGSIRPGVIGGSKPKVATPHVVNKICEYKRANPTMFAWEIRDRLLSENICSQENVPSVSSINRIVRNKAAEKTKMMSQMQTSIPAYPNGIQIPTHPDIASIHLISPHHLQHPQISIQQNFHVQPAPITSVPSRTHHQQKQVHQEQPNYVQVCDLAELGDMAELANSPNSLSPTSVDHFAQTAQQQQANNIDAQKWSKTPDNLSPPVTFVAKAETESSRDHNDVNATPLQLESQPHHQQNGQQNESPIRDQTEQFIMTLETKPESEIADDGAITVHIPPPNGEASPPQYTIDLSTPNNYFAQTSLGSVIPQLMTWNTEQENDYGTSYFDYRFNHVQPKLERMTLPSEAGQI</sequence>
<name>A0ABN7TGF4_OIKDI</name>
<evidence type="ECO:0000313" key="10">
    <source>
        <dbReference type="EMBL" id="CAG5114026.1"/>
    </source>
</evidence>
<feature type="domain" description="Paired" evidence="9">
    <location>
        <begin position="107"/>
        <end position="233"/>
    </location>
</feature>
<accession>A0ABN7TGF4</accession>
<keyword evidence="4" id="KW-0805">Transcription regulation</keyword>
<keyword evidence="3" id="KW-0563">Paired box</keyword>
<proteinExistence type="predicted"/>
<evidence type="ECO:0000256" key="1">
    <source>
        <dbReference type="ARBA" id="ARBA00004123"/>
    </source>
</evidence>
<evidence type="ECO:0000313" key="11">
    <source>
        <dbReference type="Proteomes" id="UP001158576"/>
    </source>
</evidence>
<dbReference type="Gene3D" id="1.10.10.10">
    <property type="entry name" value="Winged helix-like DNA-binding domain superfamily/Winged helix DNA-binding domain"/>
    <property type="match status" value="2"/>
</dbReference>
<evidence type="ECO:0000256" key="4">
    <source>
        <dbReference type="ARBA" id="ARBA00023015"/>
    </source>
</evidence>
<dbReference type="InterPro" id="IPR009057">
    <property type="entry name" value="Homeodomain-like_sf"/>
</dbReference>
<protein>
    <submittedName>
        <fullName evidence="10">Oidioi.mRNA.OKI2018_I69.chr2.g8108.t1.cds</fullName>
    </submittedName>
</protein>
<dbReference type="PROSITE" id="PS00034">
    <property type="entry name" value="PAIRED_1"/>
    <property type="match status" value="1"/>
</dbReference>
<reference evidence="10 11" key="1">
    <citation type="submission" date="2021-04" db="EMBL/GenBank/DDBJ databases">
        <authorList>
            <person name="Bliznina A."/>
        </authorList>
    </citation>
    <scope>NUCLEOTIDE SEQUENCE [LARGE SCALE GENOMIC DNA]</scope>
</reference>
<evidence type="ECO:0000256" key="8">
    <source>
        <dbReference type="SAM" id="MobiDB-lite"/>
    </source>
</evidence>
<dbReference type="PROSITE" id="PS51057">
    <property type="entry name" value="PAIRED_2"/>
    <property type="match status" value="1"/>
</dbReference>
<dbReference type="InterPro" id="IPR043182">
    <property type="entry name" value="PAIRED_DNA-bd_dom"/>
</dbReference>
<keyword evidence="7" id="KW-0539">Nucleus</keyword>
<evidence type="ECO:0000259" key="9">
    <source>
        <dbReference type="PROSITE" id="PS51057"/>
    </source>
</evidence>
<evidence type="ECO:0000256" key="6">
    <source>
        <dbReference type="ARBA" id="ARBA00023163"/>
    </source>
</evidence>
<feature type="compositionally biased region" description="Low complexity" evidence="8">
    <location>
        <begin position="92"/>
        <end position="102"/>
    </location>
</feature>
<feature type="region of interest" description="Disordered" evidence="8">
    <location>
        <begin position="291"/>
        <end position="310"/>
    </location>
</feature>
<dbReference type="InterPro" id="IPR001523">
    <property type="entry name" value="Paired_dom"/>
</dbReference>
<comment type="subcellular location">
    <subcellularLocation>
        <location evidence="1">Nucleus</location>
    </subcellularLocation>
</comment>
<dbReference type="CDD" id="cd00131">
    <property type="entry name" value="PAX"/>
    <property type="match status" value="1"/>
</dbReference>
<gene>
    <name evidence="10" type="ORF">OKIOD_LOCUS16873</name>
</gene>
<keyword evidence="5" id="KW-0238">DNA-binding</keyword>